<evidence type="ECO:0000259" key="8">
    <source>
        <dbReference type="PROSITE" id="PS01033"/>
    </source>
</evidence>
<comment type="similarity">
    <text evidence="1 7">Belongs to the globin family.</text>
</comment>
<reference evidence="9" key="2">
    <citation type="submission" date="2025-09" db="UniProtKB">
        <authorList>
            <consortium name="Ensembl"/>
        </authorList>
    </citation>
    <scope>IDENTIFICATION</scope>
</reference>
<proteinExistence type="inferred from homology"/>
<evidence type="ECO:0000256" key="7">
    <source>
        <dbReference type="RuleBase" id="RU000356"/>
    </source>
</evidence>
<keyword evidence="4 7" id="KW-0561">Oxygen transport</keyword>
<dbReference type="InterPro" id="IPR050056">
    <property type="entry name" value="Hemoglobin_oxygen_transport"/>
</dbReference>
<dbReference type="InterPro" id="IPR000971">
    <property type="entry name" value="Globin"/>
</dbReference>
<dbReference type="AlphaFoldDB" id="A0A8D0BI09"/>
<dbReference type="PANTHER" id="PTHR11442">
    <property type="entry name" value="HEMOGLOBIN FAMILY MEMBER"/>
    <property type="match status" value="1"/>
</dbReference>
<evidence type="ECO:0000256" key="1">
    <source>
        <dbReference type="ARBA" id="ARBA00008705"/>
    </source>
</evidence>
<dbReference type="InterPro" id="IPR009050">
    <property type="entry name" value="Globin-like_sf"/>
</dbReference>
<evidence type="ECO:0000256" key="2">
    <source>
        <dbReference type="ARBA" id="ARBA00022448"/>
    </source>
</evidence>
<dbReference type="GO" id="GO:0031838">
    <property type="term" value="C:haptoglobin-hemoglobin complex"/>
    <property type="evidence" value="ECO:0007669"/>
    <property type="project" value="TreeGrafter"/>
</dbReference>
<dbReference type="GO" id="GO:0005344">
    <property type="term" value="F:oxygen carrier activity"/>
    <property type="evidence" value="ECO:0007669"/>
    <property type="project" value="UniProtKB-KW"/>
</dbReference>
<evidence type="ECO:0000256" key="5">
    <source>
        <dbReference type="ARBA" id="ARBA00022723"/>
    </source>
</evidence>
<dbReference type="Proteomes" id="UP000694421">
    <property type="component" value="Unplaced"/>
</dbReference>
<dbReference type="GO" id="GO:0005833">
    <property type="term" value="C:hemoglobin complex"/>
    <property type="evidence" value="ECO:0007669"/>
    <property type="project" value="InterPro"/>
</dbReference>
<dbReference type="Ensembl" id="ENSSMRT00000009605.1">
    <property type="protein sequence ID" value="ENSSMRP00000008229.1"/>
    <property type="gene ID" value="ENSSMRG00000006593.1"/>
</dbReference>
<dbReference type="InterPro" id="IPR012292">
    <property type="entry name" value="Globin/Proto"/>
</dbReference>
<dbReference type="GO" id="GO:0019825">
    <property type="term" value="F:oxygen binding"/>
    <property type="evidence" value="ECO:0007669"/>
    <property type="project" value="InterPro"/>
</dbReference>
<keyword evidence="6" id="KW-0408">Iron</keyword>
<evidence type="ECO:0000256" key="4">
    <source>
        <dbReference type="ARBA" id="ARBA00022621"/>
    </source>
</evidence>
<dbReference type="SUPFAM" id="SSF46458">
    <property type="entry name" value="Globin-like"/>
    <property type="match status" value="1"/>
</dbReference>
<name>A0A8D0BI09_SALMN</name>
<evidence type="ECO:0000256" key="3">
    <source>
        <dbReference type="ARBA" id="ARBA00022617"/>
    </source>
</evidence>
<keyword evidence="10" id="KW-1185">Reference proteome</keyword>
<dbReference type="GO" id="GO:0005506">
    <property type="term" value="F:iron ion binding"/>
    <property type="evidence" value="ECO:0007669"/>
    <property type="project" value="InterPro"/>
</dbReference>
<evidence type="ECO:0000313" key="9">
    <source>
        <dbReference type="Ensembl" id="ENSSMRP00000008229.1"/>
    </source>
</evidence>
<accession>A0A8D0BI09</accession>
<dbReference type="InterPro" id="IPR002339">
    <property type="entry name" value="Hemoglobin_pi"/>
</dbReference>
<dbReference type="GO" id="GO:0031720">
    <property type="term" value="F:haptoglobin binding"/>
    <property type="evidence" value="ECO:0007669"/>
    <property type="project" value="TreeGrafter"/>
</dbReference>
<dbReference type="GO" id="GO:0042744">
    <property type="term" value="P:hydrogen peroxide catabolic process"/>
    <property type="evidence" value="ECO:0007669"/>
    <property type="project" value="TreeGrafter"/>
</dbReference>
<sequence length="142" mass="15375">MVLTEDDKAHVKAVWAQIQSTAPDIFAEALFRLFLAHTPTKTYFAHFDLSAGSADIKGHGKKLAAAIGDAVSHLDDIAGALSKLSDLHAQKLRVDPVNFGFLIHCILVTIAVHFPNVVNPSILVSVDKFLCRVGAVLTAKYR</sequence>
<keyword evidence="2 7" id="KW-0813">Transport</keyword>
<feature type="domain" description="Globin" evidence="8">
    <location>
        <begin position="2"/>
        <end position="142"/>
    </location>
</feature>
<dbReference type="FunFam" id="1.10.490.10:FF:000002">
    <property type="entry name" value="Hemoglobin subunit alpha"/>
    <property type="match status" value="1"/>
</dbReference>
<dbReference type="GeneTree" id="ENSGT00940000154590"/>
<keyword evidence="3 7" id="KW-0349">Heme</keyword>
<protein>
    <recommendedName>
        <fullName evidence="8">Globin domain-containing protein</fullName>
    </recommendedName>
</protein>
<dbReference type="PRINTS" id="PR00815">
    <property type="entry name" value="PIHAEM"/>
</dbReference>
<dbReference type="CDD" id="cd08927">
    <property type="entry name" value="Hb-alpha-like"/>
    <property type="match status" value="1"/>
</dbReference>
<evidence type="ECO:0000256" key="6">
    <source>
        <dbReference type="ARBA" id="ARBA00023004"/>
    </source>
</evidence>
<dbReference type="GO" id="GO:0043177">
    <property type="term" value="F:organic acid binding"/>
    <property type="evidence" value="ECO:0007669"/>
    <property type="project" value="TreeGrafter"/>
</dbReference>
<reference evidence="9" key="1">
    <citation type="submission" date="2025-08" db="UniProtKB">
        <authorList>
            <consortium name="Ensembl"/>
        </authorList>
    </citation>
    <scope>IDENTIFICATION</scope>
</reference>
<dbReference type="GO" id="GO:0072562">
    <property type="term" value="C:blood microparticle"/>
    <property type="evidence" value="ECO:0007669"/>
    <property type="project" value="TreeGrafter"/>
</dbReference>
<dbReference type="PANTHER" id="PTHR11442:SF48">
    <property type="entry name" value="HEMOGLOBIN SUBUNIT ALPHA"/>
    <property type="match status" value="1"/>
</dbReference>
<dbReference type="OMA" id="MFTSFPT"/>
<dbReference type="PROSITE" id="PS01033">
    <property type="entry name" value="GLOBIN"/>
    <property type="match status" value="1"/>
</dbReference>
<dbReference type="GO" id="GO:0020037">
    <property type="term" value="F:heme binding"/>
    <property type="evidence" value="ECO:0007669"/>
    <property type="project" value="InterPro"/>
</dbReference>
<dbReference type="GO" id="GO:0004601">
    <property type="term" value="F:peroxidase activity"/>
    <property type="evidence" value="ECO:0007669"/>
    <property type="project" value="TreeGrafter"/>
</dbReference>
<dbReference type="PRINTS" id="PR00612">
    <property type="entry name" value="ALPHAHAEM"/>
</dbReference>
<dbReference type="Pfam" id="PF00042">
    <property type="entry name" value="Globin"/>
    <property type="match status" value="1"/>
</dbReference>
<dbReference type="Gene3D" id="1.10.490.10">
    <property type="entry name" value="Globins"/>
    <property type="match status" value="1"/>
</dbReference>
<evidence type="ECO:0000313" key="10">
    <source>
        <dbReference type="Proteomes" id="UP000694421"/>
    </source>
</evidence>
<keyword evidence="5" id="KW-0479">Metal-binding</keyword>
<organism evidence="9 10">
    <name type="scientific">Salvator merianae</name>
    <name type="common">Argentine black and white tegu</name>
    <name type="synonym">Tupinambis merianae</name>
    <dbReference type="NCBI Taxonomy" id="96440"/>
    <lineage>
        <taxon>Eukaryota</taxon>
        <taxon>Metazoa</taxon>
        <taxon>Chordata</taxon>
        <taxon>Craniata</taxon>
        <taxon>Vertebrata</taxon>
        <taxon>Euteleostomi</taxon>
        <taxon>Lepidosauria</taxon>
        <taxon>Squamata</taxon>
        <taxon>Bifurcata</taxon>
        <taxon>Unidentata</taxon>
        <taxon>Episquamata</taxon>
        <taxon>Laterata</taxon>
        <taxon>Teiioidea</taxon>
        <taxon>Teiidae</taxon>
        <taxon>Salvator</taxon>
    </lineage>
</organism>
<dbReference type="InterPro" id="IPR002338">
    <property type="entry name" value="Hemoglobin_a-typ"/>
</dbReference>